<evidence type="ECO:0000313" key="2">
    <source>
        <dbReference type="Proteomes" id="UP000246635"/>
    </source>
</evidence>
<name>A0A2V2YYU8_9BACL</name>
<organism evidence="1 2">
    <name type="scientific">Paenibacillus cellulosilyticus</name>
    <dbReference type="NCBI Taxonomy" id="375489"/>
    <lineage>
        <taxon>Bacteria</taxon>
        <taxon>Bacillati</taxon>
        <taxon>Bacillota</taxon>
        <taxon>Bacilli</taxon>
        <taxon>Bacillales</taxon>
        <taxon>Paenibacillaceae</taxon>
        <taxon>Paenibacillus</taxon>
    </lineage>
</organism>
<proteinExistence type="predicted"/>
<dbReference type="AlphaFoldDB" id="A0A2V2YYU8"/>
<dbReference type="Proteomes" id="UP000246635">
    <property type="component" value="Unassembled WGS sequence"/>
</dbReference>
<reference evidence="1 2" key="1">
    <citation type="submission" date="2018-05" db="EMBL/GenBank/DDBJ databases">
        <title>Genomic Encyclopedia of Type Strains, Phase III (KMG-III): the genomes of soil and plant-associated and newly described type strains.</title>
        <authorList>
            <person name="Whitman W."/>
        </authorList>
    </citation>
    <scope>NUCLEOTIDE SEQUENCE [LARGE SCALE GENOMIC DNA]</scope>
    <source>
        <strain evidence="1 2">CECT 5696</strain>
    </source>
</reference>
<dbReference type="EMBL" id="QGTQ01000005">
    <property type="protein sequence ID" value="PWW05034.1"/>
    <property type="molecule type" value="Genomic_DNA"/>
</dbReference>
<comment type="caution">
    <text evidence="1">The sequence shown here is derived from an EMBL/GenBank/DDBJ whole genome shotgun (WGS) entry which is preliminary data.</text>
</comment>
<keyword evidence="2" id="KW-1185">Reference proteome</keyword>
<accession>A0A2V2YYU8</accession>
<sequence>MFLTNGVSALYNIGGNVSEKQIENVLFRKKFIVLIY</sequence>
<protein>
    <submittedName>
        <fullName evidence="1">Uncharacterized protein</fullName>
    </submittedName>
</protein>
<gene>
    <name evidence="1" type="ORF">DFQ01_10517</name>
</gene>
<evidence type="ECO:0000313" key="1">
    <source>
        <dbReference type="EMBL" id="PWW05034.1"/>
    </source>
</evidence>